<keyword evidence="1" id="KW-0547">Nucleotide-binding</keyword>
<evidence type="ECO:0000313" key="6">
    <source>
        <dbReference type="Proteomes" id="UP000677054"/>
    </source>
</evidence>
<dbReference type="OrthoDB" id="10685482at2759"/>
<evidence type="ECO:0000313" key="5">
    <source>
        <dbReference type="EMBL" id="CAD7245882.1"/>
    </source>
</evidence>
<dbReference type="AlphaFoldDB" id="A0A7R9A2K8"/>
<keyword evidence="6" id="KW-1185">Reference proteome</keyword>
<dbReference type="InterPro" id="IPR000375">
    <property type="entry name" value="Dynamin_stalk"/>
</dbReference>
<dbReference type="Gene3D" id="1.20.120.1240">
    <property type="entry name" value="Dynamin, middle domain"/>
    <property type="match status" value="1"/>
</dbReference>
<keyword evidence="2" id="KW-0342">GTP-binding</keyword>
<dbReference type="GO" id="GO:0005525">
    <property type="term" value="F:GTP binding"/>
    <property type="evidence" value="ECO:0007669"/>
    <property type="project" value="UniProtKB-KW"/>
</dbReference>
<dbReference type="InterPro" id="IPR011993">
    <property type="entry name" value="PH-like_dom_sf"/>
</dbReference>
<dbReference type="PANTHER" id="PTHR11566">
    <property type="entry name" value="DYNAMIN"/>
    <property type="match status" value="1"/>
</dbReference>
<dbReference type="Proteomes" id="UP000677054">
    <property type="component" value="Unassembled WGS sequence"/>
</dbReference>
<gene>
    <name evidence="5" type="ORF">DSTB1V02_LOCUS5748</name>
</gene>
<feature type="domain" description="Dynamin stalk" evidence="4">
    <location>
        <begin position="4"/>
        <end position="227"/>
    </location>
</feature>
<dbReference type="PANTHER" id="PTHR11566:SF212">
    <property type="entry name" value="DYNAMIN"/>
    <property type="match status" value="1"/>
</dbReference>
<dbReference type="GO" id="GO:0005874">
    <property type="term" value="C:microtubule"/>
    <property type="evidence" value="ECO:0007669"/>
    <property type="project" value="TreeGrafter"/>
</dbReference>
<reference evidence="5" key="1">
    <citation type="submission" date="2020-11" db="EMBL/GenBank/DDBJ databases">
        <authorList>
            <person name="Tran Van P."/>
        </authorList>
    </citation>
    <scope>NUCLEOTIDE SEQUENCE</scope>
</reference>
<proteinExistence type="predicted"/>
<feature type="region of interest" description="Disordered" evidence="3">
    <location>
        <begin position="246"/>
        <end position="271"/>
    </location>
</feature>
<evidence type="ECO:0000259" key="4">
    <source>
        <dbReference type="Pfam" id="PF01031"/>
    </source>
</evidence>
<name>A0A7R9A2K8_9CRUS</name>
<dbReference type="GO" id="GO:0008017">
    <property type="term" value="F:microtubule binding"/>
    <property type="evidence" value="ECO:0007669"/>
    <property type="project" value="TreeGrafter"/>
</dbReference>
<evidence type="ECO:0000256" key="3">
    <source>
        <dbReference type="SAM" id="MobiDB-lite"/>
    </source>
</evidence>
<evidence type="ECO:0000256" key="1">
    <source>
        <dbReference type="ARBA" id="ARBA00022741"/>
    </source>
</evidence>
<dbReference type="EMBL" id="CAJPEV010000980">
    <property type="protein sequence ID" value="CAG0889898.1"/>
    <property type="molecule type" value="Genomic_DNA"/>
</dbReference>
<dbReference type="GO" id="GO:0005886">
    <property type="term" value="C:plasma membrane"/>
    <property type="evidence" value="ECO:0007669"/>
    <property type="project" value="TreeGrafter"/>
</dbReference>
<evidence type="ECO:0000256" key="2">
    <source>
        <dbReference type="ARBA" id="ARBA00023134"/>
    </source>
</evidence>
<dbReference type="EMBL" id="LR900497">
    <property type="protein sequence ID" value="CAD7245882.1"/>
    <property type="molecule type" value="Genomic_DNA"/>
</dbReference>
<dbReference type="GO" id="GO:0031623">
    <property type="term" value="P:receptor internalization"/>
    <property type="evidence" value="ECO:0007669"/>
    <property type="project" value="TreeGrafter"/>
</dbReference>
<organism evidence="5">
    <name type="scientific">Darwinula stevensoni</name>
    <dbReference type="NCBI Taxonomy" id="69355"/>
    <lineage>
        <taxon>Eukaryota</taxon>
        <taxon>Metazoa</taxon>
        <taxon>Ecdysozoa</taxon>
        <taxon>Arthropoda</taxon>
        <taxon>Crustacea</taxon>
        <taxon>Oligostraca</taxon>
        <taxon>Ostracoda</taxon>
        <taxon>Podocopa</taxon>
        <taxon>Podocopida</taxon>
        <taxon>Darwinulocopina</taxon>
        <taxon>Darwinuloidea</taxon>
        <taxon>Darwinulidae</taxon>
        <taxon>Darwinula</taxon>
    </lineage>
</organism>
<dbReference type="GO" id="GO:0003924">
    <property type="term" value="F:GTPase activity"/>
    <property type="evidence" value="ECO:0007669"/>
    <property type="project" value="TreeGrafter"/>
</dbReference>
<accession>A0A7R9A2K8</accession>
<dbReference type="InterPro" id="IPR022812">
    <property type="entry name" value="Dynamin"/>
</dbReference>
<protein>
    <recommendedName>
        <fullName evidence="4">Dynamin stalk domain-containing protein</fullName>
    </recommendedName>
</protein>
<sequence length="472" mass="54534">MRQHLMDRVGTRVLQNILNRQLEEHIREKLPGIRSNMMQKRSNLQEQLQILGAFDTKTKTNNAIFHQVMVRFANSLKLSLEGFDYNVDIHEVQLGVVINETINEEIINGLLNEENLMPTKEETMTAIRNLVGVQNYMSPPQQAFRRMVTYMTKKFKDPMKTSVELIADHTGRAVEKYASQEVGSFPNLKQEVLTLVMEKLKRNELACKELLVMYIEAECSFMNTNHPLMKRNDVFTGQAHGVNNGFSRSETDEGKVPHAATGTLPRPPRGTQRIHEGYLHLPSESAFSKRKRLVWFTITPVHITIFKDSREDTELIRLNNAEIRISVKNDSKKSRKKFTISKVDGRSLGMGQARDIEFFDEDRPDSVMMRRPRTMIQPQKIDFARKFESDKTLKKDAENFMEEILKYMRIVKQTIQDLTPKYIVFNLIDKDKLMEPGGDEELKKRHLMTVFKATEEALEIINGLSWPGTSTA</sequence>
<dbReference type="Pfam" id="PF01031">
    <property type="entry name" value="Dynamin_M"/>
    <property type="match status" value="1"/>
</dbReference>
<dbReference type="GO" id="GO:0005737">
    <property type="term" value="C:cytoplasm"/>
    <property type="evidence" value="ECO:0007669"/>
    <property type="project" value="TreeGrafter"/>
</dbReference>
<dbReference type="Gene3D" id="2.30.29.30">
    <property type="entry name" value="Pleckstrin-homology domain (PH domain)/Phosphotyrosine-binding domain (PTB)"/>
    <property type="match status" value="1"/>
</dbReference>